<feature type="coiled-coil region" evidence="1">
    <location>
        <begin position="181"/>
        <end position="213"/>
    </location>
</feature>
<feature type="domain" description="CUE" evidence="3">
    <location>
        <begin position="39"/>
        <end position="75"/>
    </location>
</feature>
<keyword evidence="5" id="KW-1185">Reference proteome</keyword>
<dbReference type="Pfam" id="PF02845">
    <property type="entry name" value="CUE"/>
    <property type="match status" value="1"/>
</dbReference>
<dbReference type="GeneID" id="39590696"/>
<reference evidence="4 5" key="1">
    <citation type="submission" date="2018-11" db="EMBL/GenBank/DDBJ databases">
        <title>Genome sequence of Apiotrichum porosum DSM 27194.</title>
        <authorList>
            <person name="Aliyu H."/>
            <person name="Gorte O."/>
            <person name="Ochsenreither K."/>
        </authorList>
    </citation>
    <scope>NUCLEOTIDE SEQUENCE [LARGE SCALE GENOMIC DNA]</scope>
    <source>
        <strain evidence="4 5">DSM 27194</strain>
    </source>
</reference>
<organism evidence="4 5">
    <name type="scientific">Apiotrichum porosum</name>
    <dbReference type="NCBI Taxonomy" id="105984"/>
    <lineage>
        <taxon>Eukaryota</taxon>
        <taxon>Fungi</taxon>
        <taxon>Dikarya</taxon>
        <taxon>Basidiomycota</taxon>
        <taxon>Agaricomycotina</taxon>
        <taxon>Tremellomycetes</taxon>
        <taxon>Trichosporonales</taxon>
        <taxon>Trichosporonaceae</taxon>
        <taxon>Apiotrichum</taxon>
    </lineage>
</organism>
<dbReference type="STRING" id="105984.A0A427Y0J1"/>
<dbReference type="EMBL" id="RSCE01000003">
    <property type="protein sequence ID" value="RSH84629.1"/>
    <property type="molecule type" value="Genomic_DNA"/>
</dbReference>
<sequence>MAAQDILPTIILIGILYALYKWLTGPKTPSDPFRGVTRPMVESVTSAFPDVSIESVVFSLSRTRNPQTTSEIILDRGTLPAAPADFVVPDHLRPVAVRSATPASSSSTAATAQAAAVKQQSLIDRYNLSSRLAGDSAKASASPEPPTSGGGSGVSSGVATPSSIASGKWEATREDREKDLRARKERMILEARRKILEKEAKEAAAAADKAKAE</sequence>
<dbReference type="Proteomes" id="UP000279236">
    <property type="component" value="Unassembled WGS sequence"/>
</dbReference>
<dbReference type="InterPro" id="IPR003892">
    <property type="entry name" value="CUE"/>
</dbReference>
<evidence type="ECO:0000256" key="1">
    <source>
        <dbReference type="SAM" id="Coils"/>
    </source>
</evidence>
<comment type="caution">
    <text evidence="4">The sequence shown here is derived from an EMBL/GenBank/DDBJ whole genome shotgun (WGS) entry which is preliminary data.</text>
</comment>
<evidence type="ECO:0000259" key="3">
    <source>
        <dbReference type="Pfam" id="PF02845"/>
    </source>
</evidence>
<evidence type="ECO:0000313" key="5">
    <source>
        <dbReference type="Proteomes" id="UP000279236"/>
    </source>
</evidence>
<evidence type="ECO:0000256" key="2">
    <source>
        <dbReference type="SAM" id="MobiDB-lite"/>
    </source>
</evidence>
<gene>
    <name evidence="4" type="ORF">EHS24_006153</name>
</gene>
<dbReference type="OrthoDB" id="3824970at2759"/>
<feature type="compositionally biased region" description="Basic and acidic residues" evidence="2">
    <location>
        <begin position="170"/>
        <end position="180"/>
    </location>
</feature>
<accession>A0A427Y0J1</accession>
<evidence type="ECO:0000313" key="4">
    <source>
        <dbReference type="EMBL" id="RSH84629.1"/>
    </source>
</evidence>
<protein>
    <recommendedName>
        <fullName evidence="3">CUE domain-containing protein</fullName>
    </recommendedName>
</protein>
<feature type="region of interest" description="Disordered" evidence="2">
    <location>
        <begin position="134"/>
        <end position="180"/>
    </location>
</feature>
<dbReference type="RefSeq" id="XP_028478077.1">
    <property type="nucleotide sequence ID" value="XM_028621625.1"/>
</dbReference>
<keyword evidence="1" id="KW-0175">Coiled coil</keyword>
<proteinExistence type="predicted"/>
<dbReference type="Gene3D" id="1.10.8.10">
    <property type="entry name" value="DNA helicase RuvA subunit, C-terminal domain"/>
    <property type="match status" value="1"/>
</dbReference>
<dbReference type="AlphaFoldDB" id="A0A427Y0J1"/>
<dbReference type="CDD" id="cd14424">
    <property type="entry name" value="CUE_Cue1p_like"/>
    <property type="match status" value="1"/>
</dbReference>
<name>A0A427Y0J1_9TREE</name>